<comment type="caution">
    <text evidence="1">The sequence shown here is derived from an EMBL/GenBank/DDBJ whole genome shotgun (WGS) entry which is preliminary data.</text>
</comment>
<evidence type="ECO:0000313" key="2">
    <source>
        <dbReference type="Proteomes" id="UP000187313"/>
    </source>
</evidence>
<dbReference type="RefSeq" id="WP_076301014.1">
    <property type="nucleotide sequence ID" value="NZ_MPTD01000030.1"/>
</dbReference>
<dbReference type="EMBL" id="MPTD01000030">
    <property type="protein sequence ID" value="OMD45470.1"/>
    <property type="molecule type" value="Genomic_DNA"/>
</dbReference>
<dbReference type="Proteomes" id="UP000187313">
    <property type="component" value="Unassembled WGS sequence"/>
</dbReference>
<name>A0ABX3H8Q8_9BACL</name>
<proteinExistence type="predicted"/>
<gene>
    <name evidence="1" type="ORF">BSK51_29020</name>
</gene>
<accession>A0ABX3H8Q8</accession>
<organism evidence="1 2">
    <name type="scientific">Paenibacillus odorifer</name>
    <dbReference type="NCBI Taxonomy" id="189426"/>
    <lineage>
        <taxon>Bacteria</taxon>
        <taxon>Bacillati</taxon>
        <taxon>Bacillota</taxon>
        <taxon>Bacilli</taxon>
        <taxon>Bacillales</taxon>
        <taxon>Paenibacillaceae</taxon>
        <taxon>Paenibacillus</taxon>
    </lineage>
</organism>
<protein>
    <submittedName>
        <fullName evidence="1">Uncharacterized protein</fullName>
    </submittedName>
</protein>
<evidence type="ECO:0000313" key="1">
    <source>
        <dbReference type="EMBL" id="OMD45470.1"/>
    </source>
</evidence>
<keyword evidence="2" id="KW-1185">Reference proteome</keyword>
<sequence length="209" mass="24615">MQNLNEKIYRVNGDILATLTTGEDLAWGAMNELSIQRILYISSILFSFRFENKYNPYEIDYDFSVSLRGPFSDVVPFSIKFLLANKFIIINENDEIELAGRELPDMTSMPYYTERKEWIETIIYILGIYGEEKIYDFVFRDPQYQDNLQRNSMKEINLKSGNKTELTLRRLKAAFEGTLGKSALELDNKKYLEMYFEYVFSKILRGETE</sequence>
<reference evidence="1 2" key="1">
    <citation type="submission" date="2016-10" db="EMBL/GenBank/DDBJ databases">
        <title>Paenibacillus species isolates.</title>
        <authorList>
            <person name="Beno S.M."/>
        </authorList>
    </citation>
    <scope>NUCLEOTIDE SEQUENCE [LARGE SCALE GENOMIC DNA]</scope>
    <source>
        <strain evidence="1 2">FSL R5-0923</strain>
    </source>
</reference>